<comment type="subcellular location">
    <subcellularLocation>
        <location evidence="1">Cell membrane</location>
    </subcellularLocation>
</comment>
<accession>A0A376ZR54</accession>
<dbReference type="GO" id="GO:0005886">
    <property type="term" value="C:plasma membrane"/>
    <property type="evidence" value="ECO:0007669"/>
    <property type="project" value="UniProtKB-SubCell"/>
</dbReference>
<dbReference type="Pfam" id="PF21088">
    <property type="entry name" value="MS_channel_1st"/>
    <property type="match status" value="1"/>
</dbReference>
<keyword evidence="2" id="KW-0472">Membrane</keyword>
<dbReference type="PANTHER" id="PTHR30460">
    <property type="entry name" value="MODERATE CONDUCTANCE MECHANOSENSITIVE CHANNEL YBIO"/>
    <property type="match status" value="1"/>
</dbReference>
<reference evidence="4 5" key="1">
    <citation type="submission" date="2018-06" db="EMBL/GenBank/DDBJ databases">
        <authorList>
            <consortium name="Pathogen Informatics"/>
            <person name="Doyle S."/>
        </authorList>
    </citation>
    <scope>NUCLEOTIDE SEQUENCE [LARGE SCALE GENOMIC DNA]</scope>
    <source>
        <strain evidence="4 5">NCTC8179</strain>
    </source>
</reference>
<dbReference type="GO" id="GO:0008381">
    <property type="term" value="F:mechanosensitive monoatomic ion channel activity"/>
    <property type="evidence" value="ECO:0007669"/>
    <property type="project" value="InterPro"/>
</dbReference>
<sequence length="119" mass="12929">MLLLSAWGLFDFWNWLQNGAGQKTVDILNPHRTHSFLLGGWLDSARQFDRKPAGFGYSWPPATQRPYAYPADAVRNALAVIISTITIMIVLSEIGVNIAPLLAGAGALGLAISFGSQSW</sequence>
<evidence type="ECO:0000256" key="1">
    <source>
        <dbReference type="ARBA" id="ARBA00004236"/>
    </source>
</evidence>
<dbReference type="PANTHER" id="PTHR30460:SF0">
    <property type="entry name" value="MODERATE CONDUCTANCE MECHANOSENSITIVE CHANNEL YBIO"/>
    <property type="match status" value="1"/>
</dbReference>
<dbReference type="AlphaFoldDB" id="A0A376ZR54"/>
<dbReference type="InterPro" id="IPR045276">
    <property type="entry name" value="YbiO_bact"/>
</dbReference>
<proteinExistence type="predicted"/>
<keyword evidence="2" id="KW-1003">Cell membrane</keyword>
<evidence type="ECO:0000259" key="3">
    <source>
        <dbReference type="Pfam" id="PF21088"/>
    </source>
</evidence>
<evidence type="ECO:0000313" key="5">
    <source>
        <dbReference type="Proteomes" id="UP000255543"/>
    </source>
</evidence>
<name>A0A376ZR54_ECOLX</name>
<dbReference type="SUPFAM" id="SSF82861">
    <property type="entry name" value="Mechanosensitive channel protein MscS (YggB), transmembrane region"/>
    <property type="match status" value="1"/>
</dbReference>
<protein>
    <submittedName>
        <fullName evidence="4">Membrane protein YbiO</fullName>
    </submittedName>
</protein>
<feature type="domain" description="Mechanosensitive ion channel transmembrane helices 2/3" evidence="3">
    <location>
        <begin position="77"/>
        <end position="117"/>
    </location>
</feature>
<evidence type="ECO:0000313" key="4">
    <source>
        <dbReference type="EMBL" id="STK72804.1"/>
    </source>
</evidence>
<organism evidence="4 5">
    <name type="scientific">Escherichia coli</name>
    <dbReference type="NCBI Taxonomy" id="562"/>
    <lineage>
        <taxon>Bacteria</taxon>
        <taxon>Pseudomonadati</taxon>
        <taxon>Pseudomonadota</taxon>
        <taxon>Gammaproteobacteria</taxon>
        <taxon>Enterobacterales</taxon>
        <taxon>Enterobacteriaceae</taxon>
        <taxon>Escherichia</taxon>
    </lineage>
</organism>
<dbReference type="Proteomes" id="UP000255543">
    <property type="component" value="Unassembled WGS sequence"/>
</dbReference>
<dbReference type="Gene3D" id="1.10.287.1260">
    <property type="match status" value="1"/>
</dbReference>
<dbReference type="InterPro" id="IPR049142">
    <property type="entry name" value="MS_channel_1st"/>
</dbReference>
<dbReference type="EMBL" id="UGEB01000001">
    <property type="protein sequence ID" value="STK72804.1"/>
    <property type="molecule type" value="Genomic_DNA"/>
</dbReference>
<evidence type="ECO:0000256" key="2">
    <source>
        <dbReference type="ARBA" id="ARBA00022475"/>
    </source>
</evidence>
<dbReference type="InterPro" id="IPR011014">
    <property type="entry name" value="MscS_channel_TM-2"/>
</dbReference>
<gene>
    <name evidence="4" type="primary">ybiO_2</name>
    <name evidence="4" type="ORF">NCTC8179_02258</name>
</gene>